<organism evidence="1 2">
    <name type="scientific">Bison bison bison</name>
    <name type="common">North American plains bison</name>
    <dbReference type="NCBI Taxonomy" id="43346"/>
    <lineage>
        <taxon>Eukaryota</taxon>
        <taxon>Metazoa</taxon>
        <taxon>Chordata</taxon>
        <taxon>Craniata</taxon>
        <taxon>Vertebrata</taxon>
        <taxon>Euteleostomi</taxon>
        <taxon>Mammalia</taxon>
        <taxon>Eutheria</taxon>
        <taxon>Laurasiatheria</taxon>
        <taxon>Artiodactyla</taxon>
        <taxon>Ruminantia</taxon>
        <taxon>Pecora</taxon>
        <taxon>Bovidae</taxon>
        <taxon>Bovinae</taxon>
        <taxon>Bison</taxon>
    </lineage>
</organism>
<evidence type="ECO:0000313" key="2">
    <source>
        <dbReference type="RefSeq" id="XP_010834253.1"/>
    </source>
</evidence>
<keyword evidence="1" id="KW-1185">Reference proteome</keyword>
<gene>
    <name evidence="2" type="primary">LOC104985680</name>
</gene>
<protein>
    <submittedName>
        <fullName evidence="2">Uncharacterized protein LOC104985680 isoform X1</fullName>
    </submittedName>
</protein>
<dbReference type="Proteomes" id="UP000515208">
    <property type="component" value="Unplaced"/>
</dbReference>
<name>A0A6P3GRX4_BISBB</name>
<sequence>MSDSHCRDVISCTNCVFTEKQTLKLMSPPPHLKLETGCPSGKRGLRDQLCAPGGAYCRISRGQKSFTRLKPRYLGKNAFPWLFQLLEATCVPWRLAPSSIFRMHHSRLFSHHHTLFLSAVSLPLGKDLYDYTGPTPKSLITPAKSLLSYEMNFTGSRIRSGWFWGLVQLTTGRNPLNGHVLILWARVVGGGIQTTRAAHTTMAQSR</sequence>
<reference evidence="2" key="1">
    <citation type="submission" date="2025-08" db="UniProtKB">
        <authorList>
            <consortium name="RefSeq"/>
        </authorList>
    </citation>
    <scope>IDENTIFICATION</scope>
    <source>
        <tissue evidence="2">Blood</tissue>
    </source>
</reference>
<dbReference type="GeneID" id="104985680"/>
<evidence type="ECO:0000313" key="1">
    <source>
        <dbReference type="Proteomes" id="UP000515208"/>
    </source>
</evidence>
<dbReference type="AlphaFoldDB" id="A0A6P3GRX4"/>
<dbReference type="RefSeq" id="XP_010834253.1">
    <property type="nucleotide sequence ID" value="XM_010835951.1"/>
</dbReference>
<accession>A0A6P3GRX4</accession>
<dbReference type="KEGG" id="bbis:104985680"/>
<proteinExistence type="predicted"/>